<keyword evidence="2 7" id="KW-0813">Transport</keyword>
<protein>
    <submittedName>
        <fullName evidence="9">ABC transporter permease</fullName>
    </submittedName>
</protein>
<feature type="transmembrane region" description="Helical" evidence="7">
    <location>
        <begin position="159"/>
        <end position="179"/>
    </location>
</feature>
<dbReference type="Gene3D" id="1.10.3720.10">
    <property type="entry name" value="MetI-like"/>
    <property type="match status" value="1"/>
</dbReference>
<keyword evidence="5 7" id="KW-1133">Transmembrane helix</keyword>
<proteinExistence type="inferred from homology"/>
<name>A0A5R9GUB9_9PROT</name>
<dbReference type="Proteomes" id="UP000306585">
    <property type="component" value="Unassembled WGS sequence"/>
</dbReference>
<comment type="subcellular location">
    <subcellularLocation>
        <location evidence="1 7">Cell membrane</location>
        <topology evidence="1 7">Multi-pass membrane protein</topology>
    </subcellularLocation>
</comment>
<dbReference type="InterPro" id="IPR000515">
    <property type="entry name" value="MetI-like"/>
</dbReference>
<feature type="transmembrane region" description="Helical" evidence="7">
    <location>
        <begin position="64"/>
        <end position="92"/>
    </location>
</feature>
<feature type="transmembrane region" description="Helical" evidence="7">
    <location>
        <begin position="191"/>
        <end position="209"/>
    </location>
</feature>
<dbReference type="PANTHER" id="PTHR43386">
    <property type="entry name" value="OLIGOPEPTIDE TRANSPORT SYSTEM PERMEASE PROTEIN APPC"/>
    <property type="match status" value="1"/>
</dbReference>
<dbReference type="PANTHER" id="PTHR43386:SF1">
    <property type="entry name" value="D,D-DIPEPTIDE TRANSPORT SYSTEM PERMEASE PROTEIN DDPC-RELATED"/>
    <property type="match status" value="1"/>
</dbReference>
<keyword evidence="6 7" id="KW-0472">Membrane</keyword>
<dbReference type="AlphaFoldDB" id="A0A5R9GUB9"/>
<feature type="transmembrane region" description="Helical" evidence="7">
    <location>
        <begin position="104"/>
        <end position="124"/>
    </location>
</feature>
<evidence type="ECO:0000256" key="6">
    <source>
        <dbReference type="ARBA" id="ARBA00023136"/>
    </source>
</evidence>
<comment type="caution">
    <text evidence="9">The sequence shown here is derived from an EMBL/GenBank/DDBJ whole genome shotgun (WGS) entry which is preliminary data.</text>
</comment>
<dbReference type="GO" id="GO:0005886">
    <property type="term" value="C:plasma membrane"/>
    <property type="evidence" value="ECO:0007669"/>
    <property type="project" value="UniProtKB-SubCell"/>
</dbReference>
<dbReference type="RefSeq" id="WP_138238225.1">
    <property type="nucleotide sequence ID" value="NZ_VBRY01000002.1"/>
</dbReference>
<dbReference type="EMBL" id="VBRY01000002">
    <property type="protein sequence ID" value="TLS68605.1"/>
    <property type="molecule type" value="Genomic_DNA"/>
</dbReference>
<comment type="similarity">
    <text evidence="7">Belongs to the binding-protein-dependent transport system permease family.</text>
</comment>
<dbReference type="Pfam" id="PF00528">
    <property type="entry name" value="BPD_transp_1"/>
    <property type="match status" value="1"/>
</dbReference>
<dbReference type="InterPro" id="IPR035906">
    <property type="entry name" value="MetI-like_sf"/>
</dbReference>
<evidence type="ECO:0000256" key="3">
    <source>
        <dbReference type="ARBA" id="ARBA00022475"/>
    </source>
</evidence>
<feature type="transmembrane region" description="Helical" evidence="7">
    <location>
        <begin position="130"/>
        <end position="147"/>
    </location>
</feature>
<gene>
    <name evidence="9" type="ORF">FEF65_02550</name>
</gene>
<accession>A0A5R9GUB9</accession>
<feature type="domain" description="ABC transmembrane type-1" evidence="8">
    <location>
        <begin position="65"/>
        <end position="254"/>
    </location>
</feature>
<sequence length="270" mass="28161">MPKASLYLTGVCLLPSLMILLAAGISGQDGHAINLEHVLAANSMQHLLGTDPLGRDLLDRLAEGLLLSITVSVAVVAAGALIGISLGLMAGWSGGWLDTILMRLADIVLSFPGILLAIAMAAMLGPGVENLVMALVAVGWVGFARLTRAQVLSLKSVPFIEAAIALGHSAPYIAFRHLLPNIAAPLLVEGSFGIAAVMIGEAGLSFLGVGVQPPNASLGTMIREGAQMMLVAPMMVVWPGIVLFSLVMAVNLWGDALRDKLDVRMEKHHA</sequence>
<dbReference type="GO" id="GO:0055085">
    <property type="term" value="P:transmembrane transport"/>
    <property type="evidence" value="ECO:0007669"/>
    <property type="project" value="InterPro"/>
</dbReference>
<dbReference type="SUPFAM" id="SSF161098">
    <property type="entry name" value="MetI-like"/>
    <property type="match status" value="1"/>
</dbReference>
<dbReference type="PROSITE" id="PS50928">
    <property type="entry name" value="ABC_TM1"/>
    <property type="match status" value="1"/>
</dbReference>
<keyword evidence="4 7" id="KW-0812">Transmembrane</keyword>
<reference evidence="9 10" key="1">
    <citation type="journal article" date="2019" name="Appl. Environ. Microbiol.">
        <title>Environmental Evidence and Genomic Insight of Iron-oxidizing Bacteria Preference Towards More Corrosion Resistant Stainless Steel at Higher Salinities.</title>
        <authorList>
            <person name="Garrison C.E."/>
            <person name="Price K.A."/>
            <person name="Field E.K."/>
        </authorList>
    </citation>
    <scope>NUCLEOTIDE SEQUENCE [LARGE SCALE GENOMIC DNA]</scope>
    <source>
        <strain evidence="9 10">P3</strain>
    </source>
</reference>
<evidence type="ECO:0000313" key="10">
    <source>
        <dbReference type="Proteomes" id="UP000306585"/>
    </source>
</evidence>
<evidence type="ECO:0000256" key="4">
    <source>
        <dbReference type="ARBA" id="ARBA00022692"/>
    </source>
</evidence>
<dbReference type="CDD" id="cd06261">
    <property type="entry name" value="TM_PBP2"/>
    <property type="match status" value="1"/>
</dbReference>
<evidence type="ECO:0000313" key="9">
    <source>
        <dbReference type="EMBL" id="TLS68605.1"/>
    </source>
</evidence>
<evidence type="ECO:0000256" key="7">
    <source>
        <dbReference type="RuleBase" id="RU363032"/>
    </source>
</evidence>
<organism evidence="9 10">
    <name type="scientific">Mariprofundus erugo</name>
    <dbReference type="NCBI Taxonomy" id="2528639"/>
    <lineage>
        <taxon>Bacteria</taxon>
        <taxon>Pseudomonadati</taxon>
        <taxon>Pseudomonadota</taxon>
        <taxon>Candidatius Mariprofundia</taxon>
        <taxon>Mariprofundales</taxon>
        <taxon>Mariprofundaceae</taxon>
        <taxon>Mariprofundus</taxon>
    </lineage>
</organism>
<evidence type="ECO:0000259" key="8">
    <source>
        <dbReference type="PROSITE" id="PS50928"/>
    </source>
</evidence>
<keyword evidence="3" id="KW-1003">Cell membrane</keyword>
<evidence type="ECO:0000256" key="1">
    <source>
        <dbReference type="ARBA" id="ARBA00004651"/>
    </source>
</evidence>
<feature type="transmembrane region" description="Helical" evidence="7">
    <location>
        <begin position="230"/>
        <end position="253"/>
    </location>
</feature>
<evidence type="ECO:0000256" key="5">
    <source>
        <dbReference type="ARBA" id="ARBA00022989"/>
    </source>
</evidence>
<evidence type="ECO:0000256" key="2">
    <source>
        <dbReference type="ARBA" id="ARBA00022448"/>
    </source>
</evidence>
<dbReference type="InterPro" id="IPR050366">
    <property type="entry name" value="BP-dependent_transpt_permease"/>
</dbReference>
<keyword evidence="10" id="KW-1185">Reference proteome</keyword>